<dbReference type="GeneID" id="61904559"/>
<dbReference type="RefSeq" id="WP_048615862.1">
    <property type="nucleotide sequence ID" value="NZ_CABMLM010000037.1"/>
</dbReference>
<dbReference type="NCBIfam" id="TIGR01635">
    <property type="entry name" value="tail_comp_S"/>
    <property type="match status" value="1"/>
</dbReference>
<feature type="region of interest" description="Disordered" evidence="1">
    <location>
        <begin position="41"/>
        <end position="67"/>
    </location>
</feature>
<name>A0ABM5U8M6_YERAE</name>
<dbReference type="InterPro" id="IPR006522">
    <property type="entry name" value="Phage_virion_morphogenesis"/>
</dbReference>
<reference evidence="2 3" key="1">
    <citation type="journal article" date="2015" name="Genome Announc.">
        <title>De Novo Genome Sequence of Yersinia aleksiciae Y159T.</title>
        <authorList>
            <person name="Sprague L.D."/>
            <person name="Neubauer H."/>
        </authorList>
    </citation>
    <scope>NUCLEOTIDE SEQUENCE [LARGE SCALE GENOMIC DNA]</scope>
    <source>
        <strain evidence="2 3">159</strain>
    </source>
</reference>
<dbReference type="Proteomes" id="UP000069914">
    <property type="component" value="Chromosome"/>
</dbReference>
<proteinExistence type="predicted"/>
<dbReference type="EMBL" id="CP011975">
    <property type="protein sequence ID" value="AKP32160.1"/>
    <property type="molecule type" value="Genomic_DNA"/>
</dbReference>
<gene>
    <name evidence="2" type="ORF">ACZ76_00615</name>
</gene>
<evidence type="ECO:0000256" key="1">
    <source>
        <dbReference type="SAM" id="MobiDB-lite"/>
    </source>
</evidence>
<protein>
    <submittedName>
        <fullName evidence="2">Virion morphogenesis protein</fullName>
    </submittedName>
</protein>
<accession>A0ABM5U8M6</accession>
<keyword evidence="3" id="KW-1185">Reference proteome</keyword>
<organism evidence="2 3">
    <name type="scientific">Yersinia aleksiciae</name>
    <dbReference type="NCBI Taxonomy" id="263819"/>
    <lineage>
        <taxon>Bacteria</taxon>
        <taxon>Pseudomonadati</taxon>
        <taxon>Pseudomonadota</taxon>
        <taxon>Gammaproteobacteria</taxon>
        <taxon>Enterobacterales</taxon>
        <taxon>Yersiniaceae</taxon>
        <taxon>Yersinia</taxon>
    </lineage>
</organism>
<evidence type="ECO:0000313" key="3">
    <source>
        <dbReference type="Proteomes" id="UP000069914"/>
    </source>
</evidence>
<dbReference type="Pfam" id="PF05069">
    <property type="entry name" value="Phage_tail_S"/>
    <property type="match status" value="1"/>
</dbReference>
<feature type="compositionally biased region" description="Basic residues" evidence="1">
    <location>
        <begin position="55"/>
        <end position="67"/>
    </location>
</feature>
<evidence type="ECO:0000313" key="2">
    <source>
        <dbReference type="EMBL" id="AKP32160.1"/>
    </source>
</evidence>
<sequence>MSDLHELDQTLSILLAQLSPQARGAFMRQVSKELRQRQQKHIQAQQNPDGSPFVARKKKRRDKQGRIKRKMFTKLRTARYIKNESNADEAAVTFSGKVNNLVRVHNYGLRDKVSRNGPTVKYERRQLLGFTDGDSEWIGDLALEWLGKSC</sequence>